<feature type="compositionally biased region" description="Low complexity" evidence="9">
    <location>
        <begin position="514"/>
        <end position="537"/>
    </location>
</feature>
<dbReference type="SMART" id="SM00220">
    <property type="entry name" value="S_TKc"/>
    <property type="match status" value="1"/>
</dbReference>
<keyword evidence="6" id="KW-0067">ATP-binding</keyword>
<comment type="catalytic activity">
    <reaction evidence="7">
        <text>L-threonyl-[protein] + ATP = O-phospho-L-threonyl-[protein] + ADP + H(+)</text>
        <dbReference type="Rhea" id="RHEA:46608"/>
        <dbReference type="Rhea" id="RHEA-COMP:11060"/>
        <dbReference type="Rhea" id="RHEA-COMP:11605"/>
        <dbReference type="ChEBI" id="CHEBI:15378"/>
        <dbReference type="ChEBI" id="CHEBI:30013"/>
        <dbReference type="ChEBI" id="CHEBI:30616"/>
        <dbReference type="ChEBI" id="CHEBI:61977"/>
        <dbReference type="ChEBI" id="CHEBI:456216"/>
        <dbReference type="EC" id="2.7.11.1"/>
    </reaction>
</comment>
<evidence type="ECO:0000256" key="3">
    <source>
        <dbReference type="ARBA" id="ARBA00022679"/>
    </source>
</evidence>
<dbReference type="GO" id="GO:0005737">
    <property type="term" value="C:cytoplasm"/>
    <property type="evidence" value="ECO:0007669"/>
    <property type="project" value="TreeGrafter"/>
</dbReference>
<dbReference type="Gene3D" id="1.10.510.10">
    <property type="entry name" value="Transferase(Phosphotransferase) domain 1"/>
    <property type="match status" value="1"/>
</dbReference>
<dbReference type="GO" id="GO:0004674">
    <property type="term" value="F:protein serine/threonine kinase activity"/>
    <property type="evidence" value="ECO:0007669"/>
    <property type="project" value="UniProtKB-KW"/>
</dbReference>
<gene>
    <name evidence="11" type="ORF">PIIN_01368</name>
</gene>
<dbReference type="PANTHER" id="PTHR24343:SF449">
    <property type="entry name" value="SERINE_THREONINE PROTEIN KINASE"/>
    <property type="match status" value="1"/>
</dbReference>
<feature type="region of interest" description="Disordered" evidence="9">
    <location>
        <begin position="650"/>
        <end position="672"/>
    </location>
</feature>
<accession>G4T878</accession>
<feature type="region of interest" description="Disordered" evidence="9">
    <location>
        <begin position="422"/>
        <end position="471"/>
    </location>
</feature>
<feature type="region of interest" description="Disordered" evidence="9">
    <location>
        <begin position="684"/>
        <end position="926"/>
    </location>
</feature>
<evidence type="ECO:0000313" key="11">
    <source>
        <dbReference type="EMBL" id="CCA67539.1"/>
    </source>
</evidence>
<feature type="compositionally biased region" description="Polar residues" evidence="9">
    <location>
        <begin position="452"/>
        <end position="465"/>
    </location>
</feature>
<dbReference type="HOGENOM" id="CLU_010087_0_0_1"/>
<evidence type="ECO:0000259" key="10">
    <source>
        <dbReference type="PROSITE" id="PS50011"/>
    </source>
</evidence>
<keyword evidence="12" id="KW-1185">Reference proteome</keyword>
<dbReference type="InParanoid" id="G4T878"/>
<comment type="caution">
    <text evidence="11">The sequence shown here is derived from an EMBL/GenBank/DDBJ whole genome shotgun (WGS) entry which is preliminary data.</text>
</comment>
<evidence type="ECO:0000256" key="1">
    <source>
        <dbReference type="ARBA" id="ARBA00012513"/>
    </source>
</evidence>
<dbReference type="OrthoDB" id="541276at2759"/>
<feature type="compositionally biased region" description="Polar residues" evidence="9">
    <location>
        <begin position="17"/>
        <end position="36"/>
    </location>
</feature>
<keyword evidence="4" id="KW-0547">Nucleotide-binding</keyword>
<dbReference type="STRING" id="1109443.G4T878"/>
<feature type="compositionally biased region" description="Low complexity" evidence="9">
    <location>
        <begin position="852"/>
        <end position="870"/>
    </location>
</feature>
<dbReference type="EMBL" id="CAFZ01000015">
    <property type="protein sequence ID" value="CCA67539.1"/>
    <property type="molecule type" value="Genomic_DNA"/>
</dbReference>
<dbReference type="InterPro" id="IPR011009">
    <property type="entry name" value="Kinase-like_dom_sf"/>
</dbReference>
<protein>
    <recommendedName>
        <fullName evidence="1">non-specific serine/threonine protein kinase</fullName>
        <ecNumber evidence="1">2.7.11.1</ecNumber>
    </recommendedName>
</protein>
<evidence type="ECO:0000256" key="7">
    <source>
        <dbReference type="ARBA" id="ARBA00047899"/>
    </source>
</evidence>
<comment type="catalytic activity">
    <reaction evidence="8">
        <text>L-seryl-[protein] + ATP = O-phospho-L-seryl-[protein] + ADP + H(+)</text>
        <dbReference type="Rhea" id="RHEA:17989"/>
        <dbReference type="Rhea" id="RHEA-COMP:9863"/>
        <dbReference type="Rhea" id="RHEA-COMP:11604"/>
        <dbReference type="ChEBI" id="CHEBI:15378"/>
        <dbReference type="ChEBI" id="CHEBI:29999"/>
        <dbReference type="ChEBI" id="CHEBI:30616"/>
        <dbReference type="ChEBI" id="CHEBI:83421"/>
        <dbReference type="ChEBI" id="CHEBI:456216"/>
        <dbReference type="EC" id="2.7.11.1"/>
    </reaction>
</comment>
<evidence type="ECO:0000313" key="12">
    <source>
        <dbReference type="Proteomes" id="UP000007148"/>
    </source>
</evidence>
<keyword evidence="3" id="KW-0808">Transferase</keyword>
<proteinExistence type="predicted"/>
<feature type="compositionally biased region" description="Polar residues" evidence="9">
    <location>
        <begin position="657"/>
        <end position="672"/>
    </location>
</feature>
<dbReference type="SUPFAM" id="SSF56112">
    <property type="entry name" value="Protein kinase-like (PK-like)"/>
    <property type="match status" value="1"/>
</dbReference>
<keyword evidence="5" id="KW-0418">Kinase</keyword>
<feature type="domain" description="Protein kinase" evidence="10">
    <location>
        <begin position="77"/>
        <end position="384"/>
    </location>
</feature>
<dbReference type="GO" id="GO:0005634">
    <property type="term" value="C:nucleus"/>
    <property type="evidence" value="ECO:0007669"/>
    <property type="project" value="TreeGrafter"/>
</dbReference>
<keyword evidence="2" id="KW-0723">Serine/threonine-protein kinase</keyword>
<feature type="region of interest" description="Disordered" evidence="9">
    <location>
        <begin position="1051"/>
        <end position="1075"/>
    </location>
</feature>
<feature type="region of interest" description="Disordered" evidence="9">
    <location>
        <begin position="944"/>
        <end position="1006"/>
    </location>
</feature>
<dbReference type="EC" id="2.7.11.1" evidence="1"/>
<dbReference type="AlphaFoldDB" id="G4T878"/>
<dbReference type="InterPro" id="IPR008271">
    <property type="entry name" value="Ser/Thr_kinase_AS"/>
</dbReference>
<feature type="compositionally biased region" description="Polar residues" evidence="9">
    <location>
        <begin position="745"/>
        <end position="758"/>
    </location>
</feature>
<evidence type="ECO:0000256" key="4">
    <source>
        <dbReference type="ARBA" id="ARBA00022741"/>
    </source>
</evidence>
<organism evidence="11 12">
    <name type="scientific">Serendipita indica (strain DSM 11827)</name>
    <name type="common">Root endophyte fungus</name>
    <name type="synonym">Piriformospora indica</name>
    <dbReference type="NCBI Taxonomy" id="1109443"/>
    <lineage>
        <taxon>Eukaryota</taxon>
        <taxon>Fungi</taxon>
        <taxon>Dikarya</taxon>
        <taxon>Basidiomycota</taxon>
        <taxon>Agaricomycotina</taxon>
        <taxon>Agaricomycetes</taxon>
        <taxon>Sebacinales</taxon>
        <taxon>Serendipitaceae</taxon>
        <taxon>Serendipita</taxon>
    </lineage>
</organism>
<name>G4T878_SERID</name>
<evidence type="ECO:0000256" key="2">
    <source>
        <dbReference type="ARBA" id="ARBA00022527"/>
    </source>
</evidence>
<evidence type="ECO:0000256" key="5">
    <source>
        <dbReference type="ARBA" id="ARBA00022777"/>
    </source>
</evidence>
<feature type="region of interest" description="Disordered" evidence="9">
    <location>
        <begin position="484"/>
        <end position="537"/>
    </location>
</feature>
<dbReference type="PANTHER" id="PTHR24343">
    <property type="entry name" value="SERINE/THREONINE KINASE"/>
    <property type="match status" value="1"/>
</dbReference>
<dbReference type="Pfam" id="PF00069">
    <property type="entry name" value="Pkinase"/>
    <property type="match status" value="1"/>
</dbReference>
<evidence type="ECO:0000256" key="8">
    <source>
        <dbReference type="ARBA" id="ARBA00048679"/>
    </source>
</evidence>
<dbReference type="GO" id="GO:0005524">
    <property type="term" value="F:ATP binding"/>
    <property type="evidence" value="ECO:0007669"/>
    <property type="project" value="UniProtKB-KW"/>
</dbReference>
<evidence type="ECO:0000256" key="9">
    <source>
        <dbReference type="SAM" id="MobiDB-lite"/>
    </source>
</evidence>
<feature type="compositionally biased region" description="Low complexity" evidence="9">
    <location>
        <begin position="687"/>
        <end position="698"/>
    </location>
</feature>
<dbReference type="Proteomes" id="UP000007148">
    <property type="component" value="Unassembled WGS sequence"/>
</dbReference>
<sequence>MHSSTAANKTPLRRVSTHASNTTTSSRLAPSPQPRLSTDSRLLEEILHDGDEIGPGLCILGQPISIVHARTAHVNPLRVLRKLGTGTYAVVYLVQEMVGDHSTFLDIMDDSPPASPAPVGRLFALKCLIKHAQDQEAQLQEATIHHSLPIHDNVVTLWTTLETASYLLLVLDYVPGKDLFYFLEQQRDYEETPPAPDRVLQPLSYPRLRLLASMFTQMCDAVAHCHRNRVFHRDIKPENFMVTDERIYNPATRQDERRVTVKLTDFGLATRDVYSGDMDCGSAPYMSFECNNNITPTYATGPADVWSLGIVLINMLYHGNPWRTTAIGQCTSFDYFLREPIAFFMEQFDGLTPAVAEFFARRIFCLLEPPMPPSADNGIVNPAVYSANIGCRITAEQFGIWARDLALHLGPSARRTPALAFQPMPEPALDPQVNSYATRPRSPPEANRLAPSVSQPGTRTPSPSYRNRPPAPIHASVLAANQANGVTPESDDDDSDFERSRTASSKRRKRAPRGKSQVSHHQQQQPQPSMETSSSAAAEYAASVRAASDRRLLDLAEKSQLVAREASLIKAQKTPPPAAFTPLGPAHTPIPNVSVNVVPATPAPTAPVAVPRSTPELRKKKSAGWTAIFQRDSTSDQEMPSAAELAAIDPEVEERNSLSFPSPISTADTKQTATVRNVSNLIMGLDSSAPPAHPSSTSGRSPLEAYDDNVPWSGRSSSLSSRGRRKDRGGGAGRGDGRREVSPGSLMSVSTGSTSNSWIRGRSAPSTNDRKSRSKSPTASAIAQFNILAPSPNETPRNAVPPSQKLIYVREEPPPPVPAVPEPYRAHVPVPHQVDPQSAVGPSGHRRSYAPSINSISTTTTSSSAFTAFSGKKGWRNSGATSSSRASVHSVSTTATSLSSGSGSWRAAANGKKGDPPPLPATNIKKIDGIPWMLDELPRQMTHKPKEHVFPPMPNKKANRRRPPSAPTSPTGPTFSLDPISERPRKSSMKPPRSAASIAPSMVSSTVDEPVMYESGGLDAEAKSFGAGRGGVSGLSIDTESANHLAGYAAPTMDVNPVASKPPKTPTKSWLRWRK</sequence>
<dbReference type="InterPro" id="IPR000719">
    <property type="entry name" value="Prot_kinase_dom"/>
</dbReference>
<dbReference type="PROSITE" id="PS50011">
    <property type="entry name" value="PROTEIN_KINASE_DOM"/>
    <property type="match status" value="1"/>
</dbReference>
<dbReference type="PROSITE" id="PS00108">
    <property type="entry name" value="PROTEIN_KINASE_ST"/>
    <property type="match status" value="1"/>
</dbReference>
<evidence type="ECO:0000256" key="6">
    <source>
        <dbReference type="ARBA" id="ARBA00022840"/>
    </source>
</evidence>
<feature type="region of interest" description="Disordered" evidence="9">
    <location>
        <begin position="1"/>
        <end position="36"/>
    </location>
</feature>
<dbReference type="eggNOG" id="KOG0583">
    <property type="taxonomic scope" value="Eukaryota"/>
</dbReference>
<feature type="compositionally biased region" description="Low complexity" evidence="9">
    <location>
        <begin position="878"/>
        <end position="911"/>
    </location>
</feature>
<reference evidence="11 12" key="1">
    <citation type="journal article" date="2011" name="PLoS Pathog.">
        <title>Endophytic Life Strategies Decoded by Genome and Transcriptome Analyses of the Mutualistic Root Symbiont Piriformospora indica.</title>
        <authorList>
            <person name="Zuccaro A."/>
            <person name="Lahrmann U."/>
            <person name="Guldener U."/>
            <person name="Langen G."/>
            <person name="Pfiffi S."/>
            <person name="Biedenkopf D."/>
            <person name="Wong P."/>
            <person name="Samans B."/>
            <person name="Grimm C."/>
            <person name="Basiewicz M."/>
            <person name="Murat C."/>
            <person name="Martin F."/>
            <person name="Kogel K.H."/>
        </authorList>
    </citation>
    <scope>NUCLEOTIDE SEQUENCE [LARGE SCALE GENOMIC DNA]</scope>
    <source>
        <strain evidence="11 12">DSM 11827</strain>
    </source>
</reference>
<feature type="compositionally biased region" description="Basic residues" evidence="9">
    <location>
        <begin position="504"/>
        <end position="513"/>
    </location>
</feature>